<dbReference type="EMBL" id="CP015136">
    <property type="protein sequence ID" value="AMY11446.1"/>
    <property type="molecule type" value="Genomic_DNA"/>
</dbReference>
<reference evidence="1 2" key="1">
    <citation type="journal article" date="2016" name="Genome Announc.">
        <title>First Complete Genome Sequence of a Subdivision 6 Acidobacterium Strain.</title>
        <authorList>
            <person name="Huang S."/>
            <person name="Vieira S."/>
            <person name="Bunk B."/>
            <person name="Riedel T."/>
            <person name="Sproer C."/>
            <person name="Overmann J."/>
        </authorList>
    </citation>
    <scope>NUCLEOTIDE SEQUENCE [LARGE SCALE GENOMIC DNA]</scope>
    <source>
        <strain evidence="2">DSM 100886 HEG_-6_39</strain>
    </source>
</reference>
<evidence type="ECO:0000313" key="1">
    <source>
        <dbReference type="EMBL" id="AMY11446.1"/>
    </source>
</evidence>
<proteinExistence type="predicted"/>
<dbReference type="KEGG" id="abac:LuPra_04696"/>
<accession>A0A143PSY6</accession>
<sequence>MRRSEQGGYALPHRGVRAPAAFSDGLGAGISVGIDALVTREYGIYASPGGSQAGLRMTPLLTPGVQGQRASFSF</sequence>
<dbReference type="RefSeq" id="WP_157899575.1">
    <property type="nucleotide sequence ID" value="NZ_CP015136.1"/>
</dbReference>
<name>A0A143PSY6_LUTPR</name>
<gene>
    <name evidence="1" type="ORF">LuPra_04696</name>
</gene>
<reference evidence="2" key="2">
    <citation type="submission" date="2016-04" db="EMBL/GenBank/DDBJ databases">
        <title>First Complete Genome Sequence of a Subdivision 6 Acidobacterium.</title>
        <authorList>
            <person name="Huang S."/>
            <person name="Vieira S."/>
            <person name="Bunk B."/>
            <person name="Riedel T."/>
            <person name="Sproeer C."/>
            <person name="Overmann J."/>
        </authorList>
    </citation>
    <scope>NUCLEOTIDE SEQUENCE [LARGE SCALE GENOMIC DNA]</scope>
    <source>
        <strain evidence="2">DSM 100886 HEG_-6_39</strain>
    </source>
</reference>
<protein>
    <submittedName>
        <fullName evidence="1">Uncharacterized protein</fullName>
    </submittedName>
</protein>
<keyword evidence="2" id="KW-1185">Reference proteome</keyword>
<dbReference type="STRING" id="1855912.LuPra_04696"/>
<evidence type="ECO:0000313" key="2">
    <source>
        <dbReference type="Proteomes" id="UP000076079"/>
    </source>
</evidence>
<dbReference type="AlphaFoldDB" id="A0A143PSY6"/>
<dbReference type="Proteomes" id="UP000076079">
    <property type="component" value="Chromosome"/>
</dbReference>
<organism evidence="1 2">
    <name type="scientific">Luteitalea pratensis</name>
    <dbReference type="NCBI Taxonomy" id="1855912"/>
    <lineage>
        <taxon>Bacteria</taxon>
        <taxon>Pseudomonadati</taxon>
        <taxon>Acidobacteriota</taxon>
        <taxon>Vicinamibacteria</taxon>
        <taxon>Vicinamibacterales</taxon>
        <taxon>Vicinamibacteraceae</taxon>
        <taxon>Luteitalea</taxon>
    </lineage>
</organism>